<keyword evidence="2" id="KW-0418">Kinase</keyword>
<evidence type="ECO:0000256" key="3">
    <source>
        <dbReference type="ARBA" id="ARBA00023136"/>
    </source>
</evidence>
<proteinExistence type="predicted"/>
<dbReference type="Proteomes" id="UP001177003">
    <property type="component" value="Chromosome 2"/>
</dbReference>
<dbReference type="PANTHER" id="PTHR47985">
    <property type="entry name" value="OS07G0668900 PROTEIN"/>
    <property type="match status" value="1"/>
</dbReference>
<dbReference type="GO" id="GO:0005886">
    <property type="term" value="C:plasma membrane"/>
    <property type="evidence" value="ECO:0007669"/>
    <property type="project" value="UniProtKB-SubCell"/>
</dbReference>
<feature type="compositionally biased region" description="Acidic residues" evidence="5">
    <location>
        <begin position="568"/>
        <end position="580"/>
    </location>
</feature>
<feature type="compositionally biased region" description="Basic and acidic residues" evidence="5">
    <location>
        <begin position="15"/>
        <end position="28"/>
    </location>
</feature>
<sequence length="701" mass="77213">MNCLPCLRGKKSKGKKPDGKNEDKKEEGELPVAQPKENPLKKQTTVKITGSNKKYDSYKQNDSSKQEQIVDIDDGVGGGGATVAAQPVVVAPVASATTTPYEPIEEVPTGTFKLHELVAATKNFKRECLLGESGFGKVYKGTLADGKVVAVKQLDKNGFKENIEFLEEASRLSALQHPNLVDLIGYCVEGDQKLLVYEYMPNGSLKENLFDKRPLDWITRMKAASGAAQAMQYLHEKVNPPVLCRNLKGTNVLLDENFEPKVTDYGYVNLESYTGNVQQRVVGMVGCAPEYEKTGQLTVKSDVYSFGVILLELITGRKALDTSRPRDEQNLVSWAQPYFRDPKRFQELADPMFKGVIPEKNLNQAVGVAAMCLQEETYMRPLISDIVDGLSFLTEDPEGSTALPASELDLKVEPYNPPSSSSSSSSSSDSESEKDFVVKIEPFNQPVLEPNPELVTDSEQESELEPEPEPEPEPKPEPEPEPEPEPDSSSSSSSDSEPEPEPEPVPVLMPEPVQELVPSSSSSSSSSSSDSEPEREPISVPEIQPMVEPSQKDQTSSDDNSDDSSVVYEEDAYSEEEFSDEDKTNTSTLLKAKSKPRTKSTKKRVVFNTEGSDSMKPRPKRMNSSGSKKALKGDRSKNKSMRKSKSRGDDHSDIEFTDESDGEDTSQRYTSTISRFMSANSKVYRGYADESDNDSSSEGEK</sequence>
<feature type="domain" description="Protein kinase" evidence="6">
    <location>
        <begin position="124"/>
        <end position="393"/>
    </location>
</feature>
<feature type="compositionally biased region" description="Acidic residues" evidence="5">
    <location>
        <begin position="689"/>
        <end position="701"/>
    </location>
</feature>
<keyword evidence="4" id="KW-0449">Lipoprotein</keyword>
<keyword evidence="8" id="KW-1185">Reference proteome</keyword>
<dbReference type="InterPro" id="IPR011009">
    <property type="entry name" value="Kinase-like_dom_sf"/>
</dbReference>
<feature type="compositionally biased region" description="Basic and acidic residues" evidence="5">
    <location>
        <begin position="53"/>
        <end position="65"/>
    </location>
</feature>
<organism evidence="7 8">
    <name type="scientific">Lactuca saligna</name>
    <name type="common">Willowleaf lettuce</name>
    <dbReference type="NCBI Taxonomy" id="75948"/>
    <lineage>
        <taxon>Eukaryota</taxon>
        <taxon>Viridiplantae</taxon>
        <taxon>Streptophyta</taxon>
        <taxon>Embryophyta</taxon>
        <taxon>Tracheophyta</taxon>
        <taxon>Spermatophyta</taxon>
        <taxon>Magnoliopsida</taxon>
        <taxon>eudicotyledons</taxon>
        <taxon>Gunneridae</taxon>
        <taxon>Pentapetalae</taxon>
        <taxon>asterids</taxon>
        <taxon>campanulids</taxon>
        <taxon>Asterales</taxon>
        <taxon>Asteraceae</taxon>
        <taxon>Cichorioideae</taxon>
        <taxon>Cichorieae</taxon>
        <taxon>Lactucinae</taxon>
        <taxon>Lactuca</taxon>
    </lineage>
</organism>
<evidence type="ECO:0000313" key="8">
    <source>
        <dbReference type="Proteomes" id="UP001177003"/>
    </source>
</evidence>
<evidence type="ECO:0000256" key="2">
    <source>
        <dbReference type="ARBA" id="ARBA00022527"/>
    </source>
</evidence>
<dbReference type="Pfam" id="PF07714">
    <property type="entry name" value="PK_Tyr_Ser-Thr"/>
    <property type="match status" value="1"/>
</dbReference>
<feature type="compositionally biased region" description="Acidic residues" evidence="5">
    <location>
        <begin position="655"/>
        <end position="664"/>
    </location>
</feature>
<dbReference type="GO" id="GO:0005524">
    <property type="term" value="F:ATP binding"/>
    <property type="evidence" value="ECO:0007669"/>
    <property type="project" value="InterPro"/>
</dbReference>
<accession>A0AA35VXY4</accession>
<dbReference type="CDD" id="cd14066">
    <property type="entry name" value="STKc_IRAK"/>
    <property type="match status" value="1"/>
</dbReference>
<feature type="region of interest" description="Disordered" evidence="5">
    <location>
        <begin position="397"/>
        <end position="701"/>
    </location>
</feature>
<keyword evidence="2" id="KW-0808">Transferase</keyword>
<evidence type="ECO:0000256" key="1">
    <source>
        <dbReference type="ARBA" id="ARBA00004193"/>
    </source>
</evidence>
<evidence type="ECO:0000256" key="5">
    <source>
        <dbReference type="SAM" id="MobiDB-lite"/>
    </source>
</evidence>
<comment type="subcellular location">
    <subcellularLocation>
        <location evidence="1">Cell membrane</location>
        <topology evidence="1">Lipid-anchor</topology>
    </subcellularLocation>
</comment>
<feature type="compositionally biased region" description="Polar residues" evidence="5">
    <location>
        <begin position="667"/>
        <end position="681"/>
    </location>
</feature>
<reference evidence="7" key="1">
    <citation type="submission" date="2023-04" db="EMBL/GenBank/DDBJ databases">
        <authorList>
            <person name="Vijverberg K."/>
            <person name="Xiong W."/>
            <person name="Schranz E."/>
        </authorList>
    </citation>
    <scope>NUCLEOTIDE SEQUENCE</scope>
</reference>
<dbReference type="Gene3D" id="3.30.200.20">
    <property type="entry name" value="Phosphorylase Kinase, domain 1"/>
    <property type="match status" value="1"/>
</dbReference>
<feature type="compositionally biased region" description="Low complexity" evidence="5">
    <location>
        <begin position="419"/>
        <end position="429"/>
    </location>
</feature>
<dbReference type="EMBL" id="OX465078">
    <property type="protein sequence ID" value="CAI9270717.1"/>
    <property type="molecule type" value="Genomic_DNA"/>
</dbReference>
<feature type="compositionally biased region" description="Basic residues" evidence="5">
    <location>
        <begin position="592"/>
        <end position="605"/>
    </location>
</feature>
<gene>
    <name evidence="7" type="ORF">LSALG_LOCUS11014</name>
</gene>
<keyword evidence="3" id="KW-0472">Membrane</keyword>
<dbReference type="GO" id="GO:0004674">
    <property type="term" value="F:protein serine/threonine kinase activity"/>
    <property type="evidence" value="ECO:0007669"/>
    <property type="project" value="UniProtKB-KW"/>
</dbReference>
<feature type="region of interest" description="Disordered" evidence="5">
    <location>
        <begin position="1"/>
        <end position="66"/>
    </location>
</feature>
<name>A0AA35VXY4_LACSI</name>
<feature type="compositionally biased region" description="Polar residues" evidence="5">
    <location>
        <begin position="41"/>
        <end position="52"/>
    </location>
</feature>
<keyword evidence="2" id="KW-0723">Serine/threonine-protein kinase</keyword>
<dbReference type="PROSITE" id="PS50011">
    <property type="entry name" value="PROTEIN_KINASE_DOM"/>
    <property type="match status" value="1"/>
</dbReference>
<dbReference type="InterPro" id="IPR000719">
    <property type="entry name" value="Prot_kinase_dom"/>
</dbReference>
<evidence type="ECO:0000256" key="4">
    <source>
        <dbReference type="ARBA" id="ARBA00023288"/>
    </source>
</evidence>
<dbReference type="AlphaFoldDB" id="A0AA35VXY4"/>
<dbReference type="FunFam" id="3.30.200.20:FF:000466">
    <property type="entry name" value="Putative LRR receptor-like serine/threonine-protein kinase"/>
    <property type="match status" value="1"/>
</dbReference>
<evidence type="ECO:0000259" key="6">
    <source>
        <dbReference type="PROSITE" id="PS50011"/>
    </source>
</evidence>
<protein>
    <recommendedName>
        <fullName evidence="6">Protein kinase domain-containing protein</fullName>
    </recommendedName>
</protein>
<feature type="compositionally biased region" description="Acidic residues" evidence="5">
    <location>
        <begin position="456"/>
        <end position="471"/>
    </location>
</feature>
<feature type="compositionally biased region" description="Low complexity" evidence="5">
    <location>
        <begin position="510"/>
        <end position="530"/>
    </location>
</feature>
<dbReference type="FunFam" id="1.10.510.10:FF:000095">
    <property type="entry name" value="protein STRUBBELIG-RECEPTOR FAMILY 8"/>
    <property type="match status" value="1"/>
</dbReference>
<dbReference type="Gene3D" id="1.10.510.10">
    <property type="entry name" value="Transferase(Phosphotransferase) domain 1"/>
    <property type="match status" value="1"/>
</dbReference>
<dbReference type="PANTHER" id="PTHR47985:SF17">
    <property type="entry name" value="SERINE_THREONINE-PROTEIN KINASE CDL1-LIKE"/>
    <property type="match status" value="1"/>
</dbReference>
<evidence type="ECO:0000313" key="7">
    <source>
        <dbReference type="EMBL" id="CAI9270717.1"/>
    </source>
</evidence>
<dbReference type="InterPro" id="IPR001245">
    <property type="entry name" value="Ser-Thr/Tyr_kinase_cat_dom"/>
</dbReference>
<dbReference type="SUPFAM" id="SSF56112">
    <property type="entry name" value="Protein kinase-like (PK-like)"/>
    <property type="match status" value="1"/>
</dbReference>